<keyword evidence="8" id="KW-1185">Reference proteome</keyword>
<evidence type="ECO:0000256" key="1">
    <source>
        <dbReference type="ARBA" id="ARBA00001936"/>
    </source>
</evidence>
<dbReference type="Pfam" id="PF00557">
    <property type="entry name" value="Peptidase_M24"/>
    <property type="match status" value="1"/>
</dbReference>
<dbReference type="GO" id="GO:0030145">
    <property type="term" value="F:manganese ion binding"/>
    <property type="evidence" value="ECO:0007669"/>
    <property type="project" value="InterPro"/>
</dbReference>
<evidence type="ECO:0000256" key="2">
    <source>
        <dbReference type="ARBA" id="ARBA00008766"/>
    </source>
</evidence>
<comment type="cofactor">
    <cofactor evidence="1">
        <name>Mn(2+)</name>
        <dbReference type="ChEBI" id="CHEBI:29035"/>
    </cofactor>
</comment>
<keyword evidence="4" id="KW-0378">Hydrolase</keyword>
<dbReference type="InterPro" id="IPR052433">
    <property type="entry name" value="X-Pro_dipept-like"/>
</dbReference>
<keyword evidence="3" id="KW-0479">Metal-binding</keyword>
<name>A0A9P8TC33_9ASCO</name>
<reference evidence="7" key="2">
    <citation type="submission" date="2021-01" db="EMBL/GenBank/DDBJ databases">
        <authorList>
            <person name="Schikora-Tamarit M.A."/>
        </authorList>
    </citation>
    <scope>NUCLEOTIDE SEQUENCE</scope>
    <source>
        <strain evidence="7">CBS6341</strain>
    </source>
</reference>
<accession>A0A9P8TC33</accession>
<evidence type="ECO:0000256" key="5">
    <source>
        <dbReference type="ARBA" id="ARBA00023211"/>
    </source>
</evidence>
<dbReference type="OrthoDB" id="10261878at2759"/>
<comment type="similarity">
    <text evidence="2">Belongs to the peptidase M24B family.</text>
</comment>
<dbReference type="Gene3D" id="3.40.350.10">
    <property type="entry name" value="Creatinase/prolidase N-terminal domain"/>
    <property type="match status" value="1"/>
</dbReference>
<protein>
    <recommendedName>
        <fullName evidence="6">Aminopeptidase P N-terminal domain-containing protein</fullName>
    </recommendedName>
</protein>
<evidence type="ECO:0000313" key="8">
    <source>
        <dbReference type="Proteomes" id="UP000769528"/>
    </source>
</evidence>
<evidence type="ECO:0000313" key="7">
    <source>
        <dbReference type="EMBL" id="KAH3673666.1"/>
    </source>
</evidence>
<proteinExistence type="inferred from homology"/>
<dbReference type="InterPro" id="IPR029149">
    <property type="entry name" value="Creatin/AminoP/Spt16_N"/>
</dbReference>
<dbReference type="CDD" id="cd01087">
    <property type="entry name" value="Prolidase"/>
    <property type="match status" value="1"/>
</dbReference>
<feature type="domain" description="Aminopeptidase P N-terminal" evidence="6">
    <location>
        <begin position="7"/>
        <end position="141"/>
    </location>
</feature>
<gene>
    <name evidence="7" type="ORF">WICMUC_003569</name>
</gene>
<dbReference type="EMBL" id="JAEUBF010000949">
    <property type="protein sequence ID" value="KAH3673666.1"/>
    <property type="molecule type" value="Genomic_DNA"/>
</dbReference>
<dbReference type="InterPro" id="IPR036005">
    <property type="entry name" value="Creatinase/aminopeptidase-like"/>
</dbReference>
<dbReference type="Pfam" id="PF05195">
    <property type="entry name" value="AMP_N"/>
    <property type="match status" value="1"/>
</dbReference>
<evidence type="ECO:0000256" key="4">
    <source>
        <dbReference type="ARBA" id="ARBA00022801"/>
    </source>
</evidence>
<dbReference type="GO" id="GO:0006508">
    <property type="term" value="P:proteolysis"/>
    <property type="evidence" value="ECO:0007669"/>
    <property type="project" value="TreeGrafter"/>
</dbReference>
<dbReference type="InterPro" id="IPR000994">
    <property type="entry name" value="Pept_M24"/>
</dbReference>
<dbReference type="Proteomes" id="UP000769528">
    <property type="component" value="Unassembled WGS sequence"/>
</dbReference>
<dbReference type="GO" id="GO:0070006">
    <property type="term" value="F:metalloaminopeptidase activity"/>
    <property type="evidence" value="ECO:0007669"/>
    <property type="project" value="InterPro"/>
</dbReference>
<comment type="caution">
    <text evidence="7">The sequence shown here is derived from an EMBL/GenBank/DDBJ whole genome shotgun (WGS) entry which is preliminary data.</text>
</comment>
<dbReference type="AlphaFoldDB" id="A0A9P8TC33"/>
<reference evidence="7" key="1">
    <citation type="journal article" date="2021" name="Open Biol.">
        <title>Shared evolutionary footprints suggest mitochondrial oxidative damage underlies multiple complex I losses in fungi.</title>
        <authorList>
            <person name="Schikora-Tamarit M.A."/>
            <person name="Marcet-Houben M."/>
            <person name="Nosek J."/>
            <person name="Gabaldon T."/>
        </authorList>
    </citation>
    <scope>NUCLEOTIDE SEQUENCE</scope>
    <source>
        <strain evidence="7">CBS6341</strain>
    </source>
</reference>
<keyword evidence="5" id="KW-0464">Manganese</keyword>
<dbReference type="SMART" id="SM01011">
    <property type="entry name" value="AMP_N"/>
    <property type="match status" value="1"/>
</dbReference>
<dbReference type="PANTHER" id="PTHR43226">
    <property type="entry name" value="XAA-PRO AMINOPEPTIDASE 3"/>
    <property type="match status" value="1"/>
</dbReference>
<dbReference type="PANTHER" id="PTHR43226:SF1">
    <property type="entry name" value="XAA-PRO DIPEPTIDASE"/>
    <property type="match status" value="1"/>
</dbReference>
<dbReference type="SUPFAM" id="SSF53092">
    <property type="entry name" value="Creatinase/prolidase N-terminal domain"/>
    <property type="match status" value="1"/>
</dbReference>
<organism evidence="7 8">
    <name type="scientific">Wickerhamomyces mucosus</name>
    <dbReference type="NCBI Taxonomy" id="1378264"/>
    <lineage>
        <taxon>Eukaryota</taxon>
        <taxon>Fungi</taxon>
        <taxon>Dikarya</taxon>
        <taxon>Ascomycota</taxon>
        <taxon>Saccharomycotina</taxon>
        <taxon>Saccharomycetes</taxon>
        <taxon>Phaffomycetales</taxon>
        <taxon>Wickerhamomycetaceae</taxon>
        <taxon>Wickerhamomyces</taxon>
    </lineage>
</organism>
<dbReference type="Gene3D" id="3.90.230.10">
    <property type="entry name" value="Creatinase/methionine aminopeptidase superfamily"/>
    <property type="match status" value="1"/>
</dbReference>
<dbReference type="SUPFAM" id="SSF55920">
    <property type="entry name" value="Creatinase/aminopeptidase"/>
    <property type="match status" value="1"/>
</dbReference>
<evidence type="ECO:0000256" key="3">
    <source>
        <dbReference type="ARBA" id="ARBA00022723"/>
    </source>
</evidence>
<dbReference type="InterPro" id="IPR007865">
    <property type="entry name" value="Aminopep_P_N"/>
</dbReference>
<evidence type="ECO:0000259" key="6">
    <source>
        <dbReference type="SMART" id="SM01011"/>
    </source>
</evidence>
<sequence length="461" mass="53166">MSIPSKYPAKQHARNVVSHLKTKIKDLSNYAIFLSASTQESYKYSDAGKPFRQERYFYYLSGFNFPSGHIFYDINKDKLILFLPQIDYDDVMWSGFPINQEQALEKYDVDEVLYDDEIDSYLVKYDYNLTIDLELTNKKWRNFISRSKDLFYALDESRLIKDSYEIALMKKAAEITDNSHLAVMSALPIEKNEGHIHAEFIYHSLRQGSKHQSYDPICCSGPNCGVLHYVKNDEDLKERESILIDAGAEWENYSSDVTRCFPINGEWNKEHLVVYNIVKRMQTETISKIRDGVSWDELHLLAHKILIDEFLKIGLFNGNKDEIFESGVSTIFFPHGLGHLLGMDTHDVGGYPNYEDPDIKLRYLRLRRTLRKGMVVTDEPGVYFNPYLIELGLKNSNQAKFIVKSEIDKYLAVGGVRIEDDILVTEDGYENLTGITSDPDEISKIVKAGIAKGRDHFHNLL</sequence>